<reference evidence="1" key="1">
    <citation type="journal article" date="2023" name="G3 (Bethesda)">
        <title>A reference genome for the long-term kleptoplast-retaining sea slug Elysia crispata morphotype clarki.</title>
        <authorList>
            <person name="Eastman K.E."/>
            <person name="Pendleton A.L."/>
            <person name="Shaikh M.A."/>
            <person name="Suttiyut T."/>
            <person name="Ogas R."/>
            <person name="Tomko P."/>
            <person name="Gavelis G."/>
            <person name="Widhalm J.R."/>
            <person name="Wisecaver J.H."/>
        </authorList>
    </citation>
    <scope>NUCLEOTIDE SEQUENCE</scope>
    <source>
        <strain evidence="1">ECLA1</strain>
    </source>
</reference>
<organism evidence="1 2">
    <name type="scientific">Elysia crispata</name>
    <name type="common">lettuce slug</name>
    <dbReference type="NCBI Taxonomy" id="231223"/>
    <lineage>
        <taxon>Eukaryota</taxon>
        <taxon>Metazoa</taxon>
        <taxon>Spiralia</taxon>
        <taxon>Lophotrochozoa</taxon>
        <taxon>Mollusca</taxon>
        <taxon>Gastropoda</taxon>
        <taxon>Heterobranchia</taxon>
        <taxon>Euthyneura</taxon>
        <taxon>Panpulmonata</taxon>
        <taxon>Sacoglossa</taxon>
        <taxon>Placobranchoidea</taxon>
        <taxon>Plakobranchidae</taxon>
        <taxon>Elysia</taxon>
    </lineage>
</organism>
<name>A0AAE1AIT0_9GAST</name>
<evidence type="ECO:0000313" key="1">
    <source>
        <dbReference type="EMBL" id="KAK3788645.1"/>
    </source>
</evidence>
<accession>A0AAE1AIT0</accession>
<dbReference type="EMBL" id="JAWDGP010001753">
    <property type="protein sequence ID" value="KAK3788645.1"/>
    <property type="molecule type" value="Genomic_DNA"/>
</dbReference>
<gene>
    <name evidence="1" type="ORF">RRG08_031301</name>
</gene>
<evidence type="ECO:0000313" key="2">
    <source>
        <dbReference type="Proteomes" id="UP001283361"/>
    </source>
</evidence>
<sequence>MNPSVKYQFHPSYKDPHCVIVSNDPQQMSLEVMRFNTPHRVMPNKNKAFVGRWSSGTSSDFGVECLSQPPRIIQRGKTKVVSICTTTCQLVGVAWRLRFSL</sequence>
<proteinExistence type="predicted"/>
<keyword evidence="2" id="KW-1185">Reference proteome</keyword>
<protein>
    <submittedName>
        <fullName evidence="1">Uncharacterized protein</fullName>
    </submittedName>
</protein>
<dbReference type="AlphaFoldDB" id="A0AAE1AIT0"/>
<comment type="caution">
    <text evidence="1">The sequence shown here is derived from an EMBL/GenBank/DDBJ whole genome shotgun (WGS) entry which is preliminary data.</text>
</comment>
<dbReference type="Proteomes" id="UP001283361">
    <property type="component" value="Unassembled WGS sequence"/>
</dbReference>